<evidence type="ECO:0000313" key="2">
    <source>
        <dbReference type="EMBL" id="KAF2193923.1"/>
    </source>
</evidence>
<evidence type="ECO:0000313" key="3">
    <source>
        <dbReference type="Proteomes" id="UP000800200"/>
    </source>
</evidence>
<gene>
    <name evidence="2" type="ORF">K469DRAFT_549339</name>
</gene>
<evidence type="ECO:0000259" key="1">
    <source>
        <dbReference type="Pfam" id="PF06985"/>
    </source>
</evidence>
<reference evidence="2" key="1">
    <citation type="journal article" date="2020" name="Stud. Mycol.">
        <title>101 Dothideomycetes genomes: a test case for predicting lifestyles and emergence of pathogens.</title>
        <authorList>
            <person name="Haridas S."/>
            <person name="Albert R."/>
            <person name="Binder M."/>
            <person name="Bloem J."/>
            <person name="Labutti K."/>
            <person name="Salamov A."/>
            <person name="Andreopoulos B."/>
            <person name="Baker S."/>
            <person name="Barry K."/>
            <person name="Bills G."/>
            <person name="Bluhm B."/>
            <person name="Cannon C."/>
            <person name="Castanera R."/>
            <person name="Culley D."/>
            <person name="Daum C."/>
            <person name="Ezra D."/>
            <person name="Gonzalez J."/>
            <person name="Henrissat B."/>
            <person name="Kuo A."/>
            <person name="Liang C."/>
            <person name="Lipzen A."/>
            <person name="Lutzoni F."/>
            <person name="Magnuson J."/>
            <person name="Mondo S."/>
            <person name="Nolan M."/>
            <person name="Ohm R."/>
            <person name="Pangilinan J."/>
            <person name="Park H.-J."/>
            <person name="Ramirez L."/>
            <person name="Alfaro M."/>
            <person name="Sun H."/>
            <person name="Tritt A."/>
            <person name="Yoshinaga Y."/>
            <person name="Zwiers L.-H."/>
            <person name="Turgeon B."/>
            <person name="Goodwin S."/>
            <person name="Spatafora J."/>
            <person name="Crous P."/>
            <person name="Grigoriev I."/>
        </authorList>
    </citation>
    <scope>NUCLEOTIDE SEQUENCE</scope>
    <source>
        <strain evidence="2">CBS 207.26</strain>
    </source>
</reference>
<dbReference type="EMBL" id="ML994612">
    <property type="protein sequence ID" value="KAF2193923.1"/>
    <property type="molecule type" value="Genomic_DNA"/>
</dbReference>
<organism evidence="2 3">
    <name type="scientific">Zopfia rhizophila CBS 207.26</name>
    <dbReference type="NCBI Taxonomy" id="1314779"/>
    <lineage>
        <taxon>Eukaryota</taxon>
        <taxon>Fungi</taxon>
        <taxon>Dikarya</taxon>
        <taxon>Ascomycota</taxon>
        <taxon>Pezizomycotina</taxon>
        <taxon>Dothideomycetes</taxon>
        <taxon>Dothideomycetes incertae sedis</taxon>
        <taxon>Zopfiaceae</taxon>
        <taxon>Zopfia</taxon>
    </lineage>
</organism>
<accession>A0A6A6ESB2</accession>
<feature type="non-terminal residue" evidence="2">
    <location>
        <position position="1"/>
    </location>
</feature>
<protein>
    <recommendedName>
        <fullName evidence="1">Heterokaryon incompatibility domain-containing protein</fullName>
    </recommendedName>
</protein>
<keyword evidence="3" id="KW-1185">Reference proteome</keyword>
<proteinExistence type="predicted"/>
<dbReference type="AlphaFoldDB" id="A0A6A6ESB2"/>
<name>A0A6A6ESB2_9PEZI</name>
<dbReference type="Proteomes" id="UP000800200">
    <property type="component" value="Unassembled WGS sequence"/>
</dbReference>
<dbReference type="Pfam" id="PF06985">
    <property type="entry name" value="HET"/>
    <property type="match status" value="1"/>
</dbReference>
<feature type="domain" description="Heterokaryon incompatibility" evidence="1">
    <location>
        <begin position="2"/>
        <end position="43"/>
    </location>
</feature>
<sequence>IIDVDGKPLQVTFNLEMTLGYLRLPNASRMIWIDAICIYLDQSRVKHCGNLRLGPLFVEVFDLAHSVSRYTSTNWQRHVHSPYMYLYEVVDLLEQYVRSKARVGMT</sequence>
<dbReference type="InterPro" id="IPR010730">
    <property type="entry name" value="HET"/>
</dbReference>